<keyword evidence="1 5" id="KW-0963">Cytoplasm</keyword>
<dbReference type="NCBIfam" id="TIGR00237">
    <property type="entry name" value="xseA"/>
    <property type="match status" value="1"/>
</dbReference>
<dbReference type="InterPro" id="IPR020579">
    <property type="entry name" value="Exonuc_VII_lsu_C"/>
</dbReference>
<evidence type="ECO:0000256" key="6">
    <source>
        <dbReference type="RuleBase" id="RU004355"/>
    </source>
</evidence>
<dbReference type="InterPro" id="IPR003753">
    <property type="entry name" value="Exonuc_VII_L"/>
</dbReference>
<evidence type="ECO:0000256" key="7">
    <source>
        <dbReference type="SAM" id="MobiDB-lite"/>
    </source>
</evidence>
<comment type="subcellular location">
    <subcellularLocation>
        <location evidence="5 6">Cytoplasm</location>
    </subcellularLocation>
</comment>
<evidence type="ECO:0000259" key="8">
    <source>
        <dbReference type="Pfam" id="PF02601"/>
    </source>
</evidence>
<keyword evidence="11" id="KW-1185">Reference proteome</keyword>
<evidence type="ECO:0000256" key="5">
    <source>
        <dbReference type="HAMAP-Rule" id="MF_00378"/>
    </source>
</evidence>
<dbReference type="Proteomes" id="UP001196870">
    <property type="component" value="Unassembled WGS sequence"/>
</dbReference>
<dbReference type="PANTHER" id="PTHR30008">
    <property type="entry name" value="EXODEOXYRIBONUCLEASE 7 LARGE SUBUNIT"/>
    <property type="match status" value="1"/>
</dbReference>
<evidence type="ECO:0000313" key="10">
    <source>
        <dbReference type="EMBL" id="MBR0666033.1"/>
    </source>
</evidence>
<comment type="similarity">
    <text evidence="5 6">Belongs to the XseA family.</text>
</comment>
<dbReference type="RefSeq" id="WP_211853701.1">
    <property type="nucleotide sequence ID" value="NZ_JAAGBB010000019.1"/>
</dbReference>
<keyword evidence="3 5" id="KW-0378">Hydrolase</keyword>
<protein>
    <recommendedName>
        <fullName evidence="5">Exodeoxyribonuclease 7 large subunit</fullName>
        <ecNumber evidence="5">3.1.11.6</ecNumber>
    </recommendedName>
    <alternativeName>
        <fullName evidence="5">Exodeoxyribonuclease VII large subunit</fullName>
        <shortName evidence="5">Exonuclease VII large subunit</shortName>
    </alternativeName>
</protein>
<dbReference type="Pfam" id="PF02601">
    <property type="entry name" value="Exonuc_VII_L"/>
    <property type="match status" value="1"/>
</dbReference>
<keyword evidence="2 5" id="KW-0540">Nuclease</keyword>
<comment type="subunit">
    <text evidence="5">Heterooligomer composed of large and small subunits.</text>
</comment>
<dbReference type="EMBL" id="JAAGBB010000019">
    <property type="protein sequence ID" value="MBR0666033.1"/>
    <property type="molecule type" value="Genomic_DNA"/>
</dbReference>
<evidence type="ECO:0000256" key="4">
    <source>
        <dbReference type="ARBA" id="ARBA00022839"/>
    </source>
</evidence>
<sequence length="487" mass="52051">MDSPAPRDGANIPEYVVSEIAGAIRRTLEGAFGRVRVRGEITEMKRAASGHVYLSLKDENAKIEAVIWKGNLRMLAAVPENGVEMIATGKLTTYADRSKYQLVIDRLEFAGEGALLARIEALRKRLLAEGLFDEGRKRALPMLPRVVGVVTSASGAVIQDIRTTIARRFPRHILIWPVAVQGQGAAEQIARAIAGFSALPAGGAVPRPDVVIVARGGGSLEDLMAFNEEVVVRAAAASAIPLISAVGHETDTTLIDFASDRRAPTPTAAAELAVPARGDLAADLIQRGARLAGVARRVLNDSRLRLLRAERRLPDVPARIEQARLRLDDWGERLPRGVAGLLARRAQALAGLRIPHPREAILVRRERLGALAGRGDACIARAIAVRRDARALARFGPAPLSALLRERRGALEGLSARLESASYQSVLARGFVLVRDAEGAPLTSAASVKPAQHLTLTFADGEVGATADGAKTARPRKGEEPRQGDLL</sequence>
<keyword evidence="4 5" id="KW-0269">Exonuclease</keyword>
<gene>
    <name evidence="5" type="primary">xseA</name>
    <name evidence="10" type="ORF">GXW71_16860</name>
</gene>
<organism evidence="10 11">
    <name type="scientific">Plastoroseomonas hellenica</name>
    <dbReference type="NCBI Taxonomy" id="2687306"/>
    <lineage>
        <taxon>Bacteria</taxon>
        <taxon>Pseudomonadati</taxon>
        <taxon>Pseudomonadota</taxon>
        <taxon>Alphaproteobacteria</taxon>
        <taxon>Acetobacterales</taxon>
        <taxon>Acetobacteraceae</taxon>
        <taxon>Plastoroseomonas</taxon>
    </lineage>
</organism>
<dbReference type="HAMAP" id="MF_00378">
    <property type="entry name" value="Exonuc_7_L"/>
    <property type="match status" value="1"/>
</dbReference>
<evidence type="ECO:0000256" key="3">
    <source>
        <dbReference type="ARBA" id="ARBA00022801"/>
    </source>
</evidence>
<reference evidence="11" key="1">
    <citation type="journal article" date="2021" name="Syst. Appl. Microbiol.">
        <title>Roseomonas hellenica sp. nov., isolated from roots of wild-growing Alkanna tinctoria.</title>
        <authorList>
            <person name="Rat A."/>
            <person name="Naranjo H.D."/>
            <person name="Lebbe L."/>
            <person name="Cnockaert M."/>
            <person name="Krigas N."/>
            <person name="Grigoriadou K."/>
            <person name="Maloupa E."/>
            <person name="Willems A."/>
        </authorList>
    </citation>
    <scope>NUCLEOTIDE SEQUENCE [LARGE SCALE GENOMIC DNA]</scope>
    <source>
        <strain evidence="11">LMG 31523</strain>
    </source>
</reference>
<feature type="compositionally biased region" description="Basic and acidic residues" evidence="7">
    <location>
        <begin position="476"/>
        <end position="487"/>
    </location>
</feature>
<evidence type="ECO:0000256" key="2">
    <source>
        <dbReference type="ARBA" id="ARBA00022722"/>
    </source>
</evidence>
<feature type="domain" description="Exonuclease VII large subunit C-terminal" evidence="8">
    <location>
        <begin position="131"/>
        <end position="465"/>
    </location>
</feature>
<feature type="region of interest" description="Disordered" evidence="7">
    <location>
        <begin position="465"/>
        <end position="487"/>
    </location>
</feature>
<comment type="function">
    <text evidence="5">Bidirectionally degrades single-stranded DNA into large acid-insoluble oligonucleotides, which are then degraded further into small acid-soluble oligonucleotides.</text>
</comment>
<dbReference type="PANTHER" id="PTHR30008:SF0">
    <property type="entry name" value="EXODEOXYRIBONUCLEASE 7 LARGE SUBUNIT"/>
    <property type="match status" value="1"/>
</dbReference>
<feature type="domain" description="OB-fold nucleic acid binding" evidence="9">
    <location>
        <begin position="16"/>
        <end position="107"/>
    </location>
</feature>
<evidence type="ECO:0000259" key="9">
    <source>
        <dbReference type="Pfam" id="PF13742"/>
    </source>
</evidence>
<comment type="catalytic activity">
    <reaction evidence="5 6">
        <text>Exonucleolytic cleavage in either 5'- to 3'- or 3'- to 5'-direction to yield nucleoside 5'-phosphates.</text>
        <dbReference type="EC" id="3.1.11.6"/>
    </reaction>
</comment>
<dbReference type="InterPro" id="IPR025824">
    <property type="entry name" value="OB-fold_nuc-bd_dom"/>
</dbReference>
<name>A0ABS5F0E7_9PROT</name>
<dbReference type="EC" id="3.1.11.6" evidence="5"/>
<accession>A0ABS5F0E7</accession>
<dbReference type="Pfam" id="PF13742">
    <property type="entry name" value="tRNA_anti_2"/>
    <property type="match status" value="1"/>
</dbReference>
<comment type="caution">
    <text evidence="10">The sequence shown here is derived from an EMBL/GenBank/DDBJ whole genome shotgun (WGS) entry which is preliminary data.</text>
</comment>
<evidence type="ECO:0000256" key="1">
    <source>
        <dbReference type="ARBA" id="ARBA00022490"/>
    </source>
</evidence>
<evidence type="ECO:0000313" key="11">
    <source>
        <dbReference type="Proteomes" id="UP001196870"/>
    </source>
</evidence>
<proteinExistence type="inferred from homology"/>
<dbReference type="CDD" id="cd04489">
    <property type="entry name" value="ExoVII_LU_OBF"/>
    <property type="match status" value="1"/>
</dbReference>